<evidence type="ECO:0000313" key="3">
    <source>
        <dbReference type="Proteomes" id="UP000192491"/>
    </source>
</evidence>
<protein>
    <submittedName>
        <fullName evidence="2">Uncharacterized protein</fullName>
    </submittedName>
</protein>
<dbReference type="AlphaFoldDB" id="A0A1Y1QGG4"/>
<reference evidence="2 3" key="1">
    <citation type="submission" date="2017-01" db="EMBL/GenBank/DDBJ databases">
        <title>Novel large sulfur bacteria in the metagenomes of groundwater-fed chemosynthetic microbial mats in the Lake Huron basin.</title>
        <authorList>
            <person name="Sharrar A.M."/>
            <person name="Flood B.E."/>
            <person name="Bailey J.V."/>
            <person name="Jones D.S."/>
            <person name="Biddanda B."/>
            <person name="Ruberg S.A."/>
            <person name="Marcus D.N."/>
            <person name="Dick G.J."/>
        </authorList>
    </citation>
    <scope>NUCLEOTIDE SEQUENCE [LARGE SCALE GENOMIC DNA]</scope>
    <source>
        <strain evidence="2">A8</strain>
    </source>
</reference>
<evidence type="ECO:0000256" key="1">
    <source>
        <dbReference type="SAM" id="Phobius"/>
    </source>
</evidence>
<comment type="caution">
    <text evidence="2">The sequence shown here is derived from an EMBL/GenBank/DDBJ whole genome shotgun (WGS) entry which is preliminary data.</text>
</comment>
<sequence length="115" mass="12857">MRKGKCKVSFSDVVGFIKNAVIYSIMGIVFVGFLYFIFNLNLSIIENKNEVDDYYGKLCLAKSPEDYLAVLGGTIKETVFEECDMFYRVSKTAAFGYARNGAVYPSILVKPALAH</sequence>
<keyword evidence="1" id="KW-1133">Transmembrane helix</keyword>
<name>A0A1Y1QGG4_9GAMM</name>
<dbReference type="EMBL" id="MTEJ01000306">
    <property type="protein sequence ID" value="OQX05086.1"/>
    <property type="molecule type" value="Genomic_DNA"/>
</dbReference>
<evidence type="ECO:0000313" key="2">
    <source>
        <dbReference type="EMBL" id="OQX05086.1"/>
    </source>
</evidence>
<accession>A0A1Y1QGG4</accession>
<feature type="transmembrane region" description="Helical" evidence="1">
    <location>
        <begin position="20"/>
        <end position="38"/>
    </location>
</feature>
<keyword evidence="1" id="KW-0812">Transmembrane</keyword>
<keyword evidence="1" id="KW-0472">Membrane</keyword>
<dbReference type="Proteomes" id="UP000192491">
    <property type="component" value="Unassembled WGS sequence"/>
</dbReference>
<gene>
    <name evidence="2" type="ORF">BWK73_34570</name>
</gene>
<proteinExistence type="predicted"/>
<organism evidence="2 3">
    <name type="scientific">Thiothrix lacustris</name>
    <dbReference type="NCBI Taxonomy" id="525917"/>
    <lineage>
        <taxon>Bacteria</taxon>
        <taxon>Pseudomonadati</taxon>
        <taxon>Pseudomonadota</taxon>
        <taxon>Gammaproteobacteria</taxon>
        <taxon>Thiotrichales</taxon>
        <taxon>Thiotrichaceae</taxon>
        <taxon>Thiothrix</taxon>
    </lineage>
</organism>